<dbReference type="SUPFAM" id="SSF53335">
    <property type="entry name" value="S-adenosyl-L-methionine-dependent methyltransferases"/>
    <property type="match status" value="1"/>
</dbReference>
<organism evidence="1">
    <name type="scientific">uncultured Enterobacter sp</name>
    <dbReference type="NCBI Taxonomy" id="238202"/>
    <lineage>
        <taxon>Bacteria</taxon>
        <taxon>Pseudomonadati</taxon>
        <taxon>Pseudomonadota</taxon>
        <taxon>Gammaproteobacteria</taxon>
        <taxon>Enterobacterales</taxon>
        <taxon>Enterobacteriaceae</taxon>
        <taxon>Enterobacter</taxon>
        <taxon>environmental samples</taxon>
    </lineage>
</organism>
<dbReference type="AlphaFoldDB" id="A0A060CH51"/>
<protein>
    <submittedName>
        <fullName evidence="1">CAZy families GT41 protein</fullName>
    </submittedName>
</protein>
<reference evidence="1" key="1">
    <citation type="journal article" date="2013" name="Environ. Microbiol.">
        <title>Seasonally variable intestinal metagenomes of the red palm weevil (Rhynchophorus ferrugineus).</title>
        <authorList>
            <person name="Jia S."/>
            <person name="Zhang X."/>
            <person name="Zhang G."/>
            <person name="Yin A."/>
            <person name="Zhang S."/>
            <person name="Li F."/>
            <person name="Wang L."/>
            <person name="Zhao D."/>
            <person name="Yun Q."/>
            <person name="Tala"/>
            <person name="Wang J."/>
            <person name="Sun G."/>
            <person name="Baabdullah M."/>
            <person name="Yu X."/>
            <person name="Hu S."/>
            <person name="Al-Mssallem I.S."/>
            <person name="Yu J."/>
        </authorList>
    </citation>
    <scope>NUCLEOTIDE SEQUENCE</scope>
</reference>
<accession>A0A060CH51</accession>
<name>A0A060CH51_9ENTR</name>
<dbReference type="InterPro" id="IPR029063">
    <property type="entry name" value="SAM-dependent_MTases_sf"/>
</dbReference>
<proteinExistence type="predicted"/>
<evidence type="ECO:0000313" key="1">
    <source>
        <dbReference type="EMBL" id="AIA92096.1"/>
    </source>
</evidence>
<dbReference type="EMBL" id="KF124776">
    <property type="protein sequence ID" value="AIA92096.1"/>
    <property type="molecule type" value="Genomic_DNA"/>
</dbReference>
<sequence>MAIGCVSLDEIIQAQGNQFDFIIIHGIYSLLPGDTRQALLAWCKSQLSENGIIAFEWMTLPGSSHEKTLQDAILLHTAEAADDAQYVDSIRGVFSFLSTTATSSELKNISFRKRHAQMKSYY</sequence>